<name>A0A347TKF0_9BACT</name>
<dbReference type="InterPro" id="IPR017896">
    <property type="entry name" value="4Fe4S_Fe-S-bd"/>
</dbReference>
<keyword evidence="3" id="KW-0677">Repeat</keyword>
<comment type="catalytic activity">
    <reaction evidence="6">
        <text>(R)-lactate + A = pyruvate + AH2</text>
        <dbReference type="Rhea" id="RHEA:15089"/>
        <dbReference type="ChEBI" id="CHEBI:13193"/>
        <dbReference type="ChEBI" id="CHEBI:15361"/>
        <dbReference type="ChEBI" id="CHEBI:16004"/>
        <dbReference type="ChEBI" id="CHEBI:17499"/>
    </reaction>
</comment>
<dbReference type="GO" id="GO:0019154">
    <property type="term" value="F:glycolate dehydrogenase activity"/>
    <property type="evidence" value="ECO:0007669"/>
    <property type="project" value="UniProtKB-EC"/>
</dbReference>
<dbReference type="Proteomes" id="UP000264693">
    <property type="component" value="Chromosome"/>
</dbReference>
<evidence type="ECO:0000256" key="1">
    <source>
        <dbReference type="ARBA" id="ARBA00022485"/>
    </source>
</evidence>
<reference evidence="9" key="2">
    <citation type="submission" date="2017-09" db="EMBL/GenBank/DDBJ databases">
        <authorList>
            <person name="Perez-Cataluna A."/>
            <person name="Figueras M.J."/>
            <person name="Salas-Masso N."/>
        </authorList>
    </citation>
    <scope>NUCLEOTIDE SEQUENCE</scope>
    <source>
        <strain evidence="9">CECT 7727</strain>
    </source>
</reference>
<feature type="domain" description="4Fe-4S ferredoxin-type" evidence="7">
    <location>
        <begin position="54"/>
        <end position="85"/>
    </location>
</feature>
<keyword evidence="4 6" id="KW-0408">Iron</keyword>
<dbReference type="PROSITE" id="PS00198">
    <property type="entry name" value="4FE4S_FER_1"/>
    <property type="match status" value="1"/>
</dbReference>
<dbReference type="GO" id="GO:0046872">
    <property type="term" value="F:metal ion binding"/>
    <property type="evidence" value="ECO:0007669"/>
    <property type="project" value="UniProtKB-UniRule"/>
</dbReference>
<organism evidence="8 11">
    <name type="scientific">Malaciobacter marinus</name>
    <dbReference type="NCBI Taxonomy" id="505249"/>
    <lineage>
        <taxon>Bacteria</taxon>
        <taxon>Pseudomonadati</taxon>
        <taxon>Campylobacterota</taxon>
        <taxon>Epsilonproteobacteria</taxon>
        <taxon>Campylobacterales</taxon>
        <taxon>Arcobacteraceae</taxon>
        <taxon>Malaciobacter</taxon>
    </lineage>
</organism>
<dbReference type="EC" id="1.1.99.14" evidence="6"/>
<dbReference type="Pfam" id="PF02754">
    <property type="entry name" value="CCG"/>
    <property type="match status" value="2"/>
</dbReference>
<comment type="catalytic activity">
    <reaction evidence="6">
        <text>glycolate + A = glyoxylate + AH2</text>
        <dbReference type="Rhea" id="RHEA:21264"/>
        <dbReference type="ChEBI" id="CHEBI:13193"/>
        <dbReference type="ChEBI" id="CHEBI:17499"/>
        <dbReference type="ChEBI" id="CHEBI:29805"/>
        <dbReference type="ChEBI" id="CHEBI:36655"/>
        <dbReference type="EC" id="1.1.99.14"/>
    </reaction>
</comment>
<dbReference type="InterPro" id="IPR017900">
    <property type="entry name" value="4Fe4S_Fe_S_CS"/>
</dbReference>
<evidence type="ECO:0000259" key="7">
    <source>
        <dbReference type="PROSITE" id="PS51379"/>
    </source>
</evidence>
<evidence type="ECO:0000313" key="11">
    <source>
        <dbReference type="Proteomes" id="UP000264693"/>
    </source>
</evidence>
<proteinExistence type="predicted"/>
<comment type="function">
    <text evidence="6">Component of a complex that catalyzes the oxidation of glycolate to glyoxylate.</text>
</comment>
<dbReference type="KEGG" id="amar:AMRN_1337"/>
<evidence type="ECO:0000256" key="2">
    <source>
        <dbReference type="ARBA" id="ARBA00022723"/>
    </source>
</evidence>
<dbReference type="AlphaFoldDB" id="A0A347TKF0"/>
<keyword evidence="5 6" id="KW-0411">Iron-sulfur</keyword>
<protein>
    <recommendedName>
        <fullName evidence="6">Glycolate oxidase iron-sulfur subunit</fullName>
        <ecNumber evidence="6">1.1.99.14</ecNumber>
    </recommendedName>
</protein>
<dbReference type="InterPro" id="IPR009051">
    <property type="entry name" value="Helical_ferredxn"/>
</dbReference>
<reference evidence="10" key="1">
    <citation type="submission" date="2017-09" db="EMBL/GenBank/DDBJ databases">
        <title>Arcobacter canalis sp. nov., a new species isolated from a water canal contaminated with urban sewage.</title>
        <authorList>
            <person name="Perez-Cataluna A."/>
            <person name="Salas-Masso N."/>
            <person name="Figueras M.J."/>
        </authorList>
    </citation>
    <scope>NUCLEOTIDE SEQUENCE [LARGE SCALE GENOMIC DNA]</scope>
    <source>
        <strain evidence="10">CECT 7727</strain>
    </source>
</reference>
<evidence type="ECO:0000256" key="6">
    <source>
        <dbReference type="PIRNR" id="PIRNR000139"/>
    </source>
</evidence>
<gene>
    <name evidence="8" type="ORF">AMRN_1337</name>
    <name evidence="9" type="ORF">CPH92_02145</name>
</gene>
<feature type="domain" description="4Fe-4S ferredoxin-type" evidence="7">
    <location>
        <begin position="4"/>
        <end position="33"/>
    </location>
</feature>
<evidence type="ECO:0000256" key="4">
    <source>
        <dbReference type="ARBA" id="ARBA00023004"/>
    </source>
</evidence>
<dbReference type="EMBL" id="NXAO01000011">
    <property type="protein sequence ID" value="PHO16291.1"/>
    <property type="molecule type" value="Genomic_DNA"/>
</dbReference>
<evidence type="ECO:0000313" key="8">
    <source>
        <dbReference type="EMBL" id="AXX87078.1"/>
    </source>
</evidence>
<evidence type="ECO:0000256" key="5">
    <source>
        <dbReference type="ARBA" id="ARBA00023014"/>
    </source>
</evidence>
<dbReference type="PANTHER" id="PTHR32479:SF20">
    <property type="entry name" value="GLYCOLATE OXIDASE IRON-SULFUR SUBUNIT"/>
    <property type="match status" value="1"/>
</dbReference>
<dbReference type="EMBL" id="CP032101">
    <property type="protein sequence ID" value="AXX87078.1"/>
    <property type="molecule type" value="Genomic_DNA"/>
</dbReference>
<dbReference type="PIRSF" id="PIRSF000139">
    <property type="entry name" value="Glc_ox_4Fe-4S"/>
    <property type="match status" value="1"/>
</dbReference>
<dbReference type="Proteomes" id="UP000224740">
    <property type="component" value="Unassembled WGS sequence"/>
</dbReference>
<dbReference type="RefSeq" id="WP_099310149.1">
    <property type="nucleotide sequence ID" value="NZ_CP032101.1"/>
</dbReference>
<evidence type="ECO:0000313" key="9">
    <source>
        <dbReference type="EMBL" id="PHO16291.1"/>
    </source>
</evidence>
<evidence type="ECO:0000313" key="10">
    <source>
        <dbReference type="Proteomes" id="UP000224740"/>
    </source>
</evidence>
<dbReference type="InterPro" id="IPR004017">
    <property type="entry name" value="Cys_rich_dom"/>
</dbReference>
<accession>A0A347TKF0</accession>
<reference evidence="8 11" key="3">
    <citation type="submission" date="2018-08" db="EMBL/GenBank/DDBJ databases">
        <title>Complete genome of the Arcobacter marinus type strain JCM 15502.</title>
        <authorList>
            <person name="Miller W.G."/>
            <person name="Yee E."/>
            <person name="Huynh S."/>
            <person name="Parker C.T."/>
        </authorList>
    </citation>
    <scope>NUCLEOTIDE SEQUENCE [LARGE SCALE GENOMIC DNA]</scope>
    <source>
        <strain evidence="8 11">JCM 15502</strain>
    </source>
</reference>
<dbReference type="SUPFAM" id="SSF46548">
    <property type="entry name" value="alpha-helical ferredoxin"/>
    <property type="match status" value="1"/>
</dbReference>
<keyword evidence="6" id="KW-0813">Transport</keyword>
<sequence>MNKFDYTTISDDCVKCGKCKPVCTIFNINQDETTSPRGFIDLLGAYKRDELELDKTAKDIFESCFLCTNCVEVCPNDLPTDMIIEQVRSDIAKKYGITWYKKLFFFLLRHRKTMDFLSKLGWMFQTCALKLDEKKQSALPRFSLPIVKKDRALPFADSKSFLKKYPENIYAKNKKDEEGKKNRVAIFIGCMSNYTYTNTGDSLVKILQKLDLDIFIPKKQLCCGAPAYFTGDFDTVDYLVKKNIEYFETWIDEVDAIVIPEATCSAMINQDWEHYLHNQPQWKERAKKIAKKVYMATKWLENNTKLNELLQNSNKQFDKLVTYHDPCHAKKMQGVWKEPRNLLSKNYQLKEMSDSNRCCGFGGVTMQTEKYEFAKAAGLPKAAMIKETQAQIVSAECSACRMQLTNALHLGKVDEVEFKNPIELIAEALD</sequence>
<dbReference type="InterPro" id="IPR012257">
    <property type="entry name" value="Glc_ox_4Fe-4S"/>
</dbReference>
<dbReference type="PROSITE" id="PS51379">
    <property type="entry name" value="4FE4S_FER_2"/>
    <property type="match status" value="2"/>
</dbReference>
<dbReference type="GO" id="GO:0051539">
    <property type="term" value="F:4 iron, 4 sulfur cluster binding"/>
    <property type="evidence" value="ECO:0007669"/>
    <property type="project" value="UniProtKB-UniRule"/>
</dbReference>
<keyword evidence="2 6" id="KW-0479">Metal-binding</keyword>
<dbReference type="Pfam" id="PF13183">
    <property type="entry name" value="Fer4_8"/>
    <property type="match status" value="1"/>
</dbReference>
<comment type="cofactor">
    <cofactor evidence="6">
        <name>[4Fe-4S] cluster</name>
        <dbReference type="ChEBI" id="CHEBI:49883"/>
    </cofactor>
    <text evidence="6">Binds 2 [4Fe-4S] clusters.</text>
</comment>
<keyword evidence="1 6" id="KW-0004">4Fe-4S</keyword>
<keyword evidence="10" id="KW-1185">Reference proteome</keyword>
<dbReference type="Gene3D" id="1.10.1060.10">
    <property type="entry name" value="Alpha-helical ferredoxin"/>
    <property type="match status" value="1"/>
</dbReference>
<keyword evidence="6" id="KW-0249">Electron transport</keyword>
<dbReference type="PANTHER" id="PTHR32479">
    <property type="entry name" value="GLYCOLATE OXIDASE IRON-SULFUR SUBUNIT"/>
    <property type="match status" value="1"/>
</dbReference>
<evidence type="ECO:0000256" key="3">
    <source>
        <dbReference type="ARBA" id="ARBA00022737"/>
    </source>
</evidence>